<protein>
    <submittedName>
        <fullName evidence="2">Uncharacterized protein</fullName>
    </submittedName>
</protein>
<organism evidence="2 3">
    <name type="scientific">Stylosanthes scabra</name>
    <dbReference type="NCBI Taxonomy" id="79078"/>
    <lineage>
        <taxon>Eukaryota</taxon>
        <taxon>Viridiplantae</taxon>
        <taxon>Streptophyta</taxon>
        <taxon>Embryophyta</taxon>
        <taxon>Tracheophyta</taxon>
        <taxon>Spermatophyta</taxon>
        <taxon>Magnoliopsida</taxon>
        <taxon>eudicotyledons</taxon>
        <taxon>Gunneridae</taxon>
        <taxon>Pentapetalae</taxon>
        <taxon>rosids</taxon>
        <taxon>fabids</taxon>
        <taxon>Fabales</taxon>
        <taxon>Fabaceae</taxon>
        <taxon>Papilionoideae</taxon>
        <taxon>50 kb inversion clade</taxon>
        <taxon>dalbergioids sensu lato</taxon>
        <taxon>Dalbergieae</taxon>
        <taxon>Pterocarpus clade</taxon>
        <taxon>Stylosanthes</taxon>
    </lineage>
</organism>
<evidence type="ECO:0000313" key="2">
    <source>
        <dbReference type="EMBL" id="MED6174424.1"/>
    </source>
</evidence>
<dbReference type="EMBL" id="JASCZI010151778">
    <property type="protein sequence ID" value="MED6174424.1"/>
    <property type="molecule type" value="Genomic_DNA"/>
</dbReference>
<feature type="coiled-coil region" evidence="1">
    <location>
        <begin position="59"/>
        <end position="93"/>
    </location>
</feature>
<dbReference type="Proteomes" id="UP001341840">
    <property type="component" value="Unassembled WGS sequence"/>
</dbReference>
<accession>A0ABU6VLL4</accession>
<gene>
    <name evidence="2" type="ORF">PIB30_068800</name>
</gene>
<keyword evidence="1" id="KW-0175">Coiled coil</keyword>
<evidence type="ECO:0000313" key="3">
    <source>
        <dbReference type="Proteomes" id="UP001341840"/>
    </source>
</evidence>
<reference evidence="2 3" key="1">
    <citation type="journal article" date="2023" name="Plants (Basel)">
        <title>Bridging the Gap: Combining Genomics and Transcriptomics Approaches to Understand Stylosanthes scabra, an Orphan Legume from the Brazilian Caatinga.</title>
        <authorList>
            <person name="Ferreira-Neto J.R.C."/>
            <person name="da Silva M.D."/>
            <person name="Binneck E."/>
            <person name="de Melo N.F."/>
            <person name="da Silva R.H."/>
            <person name="de Melo A.L.T.M."/>
            <person name="Pandolfi V."/>
            <person name="Bustamante F.O."/>
            <person name="Brasileiro-Vidal A.C."/>
            <person name="Benko-Iseppon A.M."/>
        </authorList>
    </citation>
    <scope>NUCLEOTIDE SEQUENCE [LARGE SCALE GENOMIC DNA]</scope>
    <source>
        <tissue evidence="2">Leaves</tissue>
    </source>
</reference>
<sequence length="245" mass="27409">MVHKFLQLDPDFVADFTQGELRADLVVVKERLHMKSDDDAGDITPLPGDFAVSPHELTLRLHEVAESRLEERVKELEVALENTQRTVRFMELENPGSSKRAYSSSNGGNMLTYEACDPTDQPLILNLSGEALDAYNEAYEELMNLGDNEENSPINKEGSPSHDLHASAIQHCDANDSGNCSTVDDSKLALLEEQSSSVYDLDVTEDESCSYDELETQLIRQIVERTKKSSSVFENAQKILYCMDE</sequence>
<comment type="caution">
    <text evidence="2">The sequence shown here is derived from an EMBL/GenBank/DDBJ whole genome shotgun (WGS) entry which is preliminary data.</text>
</comment>
<feature type="non-terminal residue" evidence="2">
    <location>
        <position position="245"/>
    </location>
</feature>
<dbReference type="PANTHER" id="PTHR33476">
    <property type="entry name" value="EMB|CAB62613.1"/>
    <property type="match status" value="1"/>
</dbReference>
<dbReference type="PANTHER" id="PTHR33476:SF7">
    <property type="entry name" value="EMB|CAB62613.1"/>
    <property type="match status" value="1"/>
</dbReference>
<keyword evidence="3" id="KW-1185">Reference proteome</keyword>
<evidence type="ECO:0000256" key="1">
    <source>
        <dbReference type="SAM" id="Coils"/>
    </source>
</evidence>
<proteinExistence type="predicted"/>
<dbReference type="InterPro" id="IPR040348">
    <property type="entry name" value="POLAR-like"/>
</dbReference>
<name>A0ABU6VLL4_9FABA</name>